<accession>J7IU73</accession>
<name>J7IU73_DESMD</name>
<protein>
    <submittedName>
        <fullName evidence="2">Uncharacterized protein</fullName>
    </submittedName>
</protein>
<dbReference type="AlphaFoldDB" id="J7IU73"/>
<evidence type="ECO:0000256" key="1">
    <source>
        <dbReference type="SAM" id="MobiDB-lite"/>
    </source>
</evidence>
<sequence length="41" mass="4731">MGEGSGEKASCLLRRQSNSEREVRPEFSGDTRNQVFLHMYK</sequence>
<reference evidence="2 3" key="1">
    <citation type="journal article" date="2012" name="J. Bacteriol.">
        <title>Complete genome sequences of Desulfosporosinus orientis DSM765T, Desulfosporosinus youngiae DSM17734T, Desulfosporosinus meridiei DSM13257T, and Desulfosporosinus acidiphilus DSM22704T.</title>
        <authorList>
            <person name="Pester M."/>
            <person name="Brambilla E."/>
            <person name="Alazard D."/>
            <person name="Rattei T."/>
            <person name="Weinmaier T."/>
            <person name="Han J."/>
            <person name="Lucas S."/>
            <person name="Lapidus A."/>
            <person name="Cheng J.F."/>
            <person name="Goodwin L."/>
            <person name="Pitluck S."/>
            <person name="Peters L."/>
            <person name="Ovchinnikova G."/>
            <person name="Teshima H."/>
            <person name="Detter J.C."/>
            <person name="Han C.S."/>
            <person name="Tapia R."/>
            <person name="Land M.L."/>
            <person name="Hauser L."/>
            <person name="Kyrpides N.C."/>
            <person name="Ivanova N.N."/>
            <person name="Pagani I."/>
            <person name="Huntmann M."/>
            <person name="Wei C.L."/>
            <person name="Davenport K.W."/>
            <person name="Daligault H."/>
            <person name="Chain P.S."/>
            <person name="Chen A."/>
            <person name="Mavromatis K."/>
            <person name="Markowitz V."/>
            <person name="Szeto E."/>
            <person name="Mikhailova N."/>
            <person name="Pati A."/>
            <person name="Wagner M."/>
            <person name="Woyke T."/>
            <person name="Ollivier B."/>
            <person name="Klenk H.P."/>
            <person name="Spring S."/>
            <person name="Loy A."/>
        </authorList>
    </citation>
    <scope>NUCLEOTIDE SEQUENCE [LARGE SCALE GENOMIC DNA]</scope>
    <source>
        <strain evidence="3">ATCC BAA-275 / DSM 13257 / NCIMB 13706 / S10</strain>
    </source>
</reference>
<organism evidence="2 3">
    <name type="scientific">Desulfosporosinus meridiei (strain ATCC BAA-275 / DSM 13257 / KCTC 12902 / NCIMB 13706 / S10)</name>
    <dbReference type="NCBI Taxonomy" id="768704"/>
    <lineage>
        <taxon>Bacteria</taxon>
        <taxon>Bacillati</taxon>
        <taxon>Bacillota</taxon>
        <taxon>Clostridia</taxon>
        <taxon>Eubacteriales</taxon>
        <taxon>Desulfitobacteriaceae</taxon>
        <taxon>Desulfosporosinus</taxon>
    </lineage>
</organism>
<dbReference type="Proteomes" id="UP000005262">
    <property type="component" value="Chromosome"/>
</dbReference>
<proteinExistence type="predicted"/>
<reference evidence="3" key="2">
    <citation type="submission" date="2012-08" db="EMBL/GenBank/DDBJ databases">
        <title>Finished genome of Desulfosporosinus meridiei DSM 13257.</title>
        <authorList>
            <person name="Huntemann M."/>
            <person name="Wei C.-L."/>
            <person name="Han J."/>
            <person name="Detter J.C."/>
            <person name="Han C."/>
            <person name="Davenport K."/>
            <person name="Daligault H."/>
            <person name="Erkkila T."/>
            <person name="Gu W."/>
            <person name="Munk A.C.C."/>
            <person name="Teshima H."/>
            <person name="Xu Y."/>
            <person name="Chain P."/>
            <person name="Tapia R."/>
            <person name="Chen A."/>
            <person name="Krypides N."/>
            <person name="Mavromatis K."/>
            <person name="Markowitz V."/>
            <person name="Szeto E."/>
            <person name="Ivanova N."/>
            <person name="Mikhailova N."/>
            <person name="Ovchinnikova G."/>
            <person name="Pagani I."/>
            <person name="Pati A."/>
            <person name="Goodwin L."/>
            <person name="Peters L."/>
            <person name="Pitluck S."/>
            <person name="Woyke T."/>
            <person name="Pester M."/>
            <person name="Spring S."/>
            <person name="Ollivier B."/>
            <person name="Rattei T."/>
            <person name="Klenk H.-P."/>
            <person name="Wagner M."/>
            <person name="Loy A."/>
        </authorList>
    </citation>
    <scope>NUCLEOTIDE SEQUENCE [LARGE SCALE GENOMIC DNA]</scope>
    <source>
        <strain evidence="3">ATCC BAA-275 / DSM 13257 / NCIMB 13706 / S10</strain>
    </source>
</reference>
<feature type="region of interest" description="Disordered" evidence="1">
    <location>
        <begin position="1"/>
        <end position="35"/>
    </location>
</feature>
<dbReference type="RefSeq" id="WP_014901163.1">
    <property type="nucleotide sequence ID" value="NC_018515.1"/>
</dbReference>
<feature type="compositionally biased region" description="Basic and acidic residues" evidence="1">
    <location>
        <begin position="17"/>
        <end position="29"/>
    </location>
</feature>
<dbReference type="KEGG" id="dmi:Desmer_0169"/>
<dbReference type="EMBL" id="CP003629">
    <property type="protein sequence ID" value="AFQ42236.1"/>
    <property type="molecule type" value="Genomic_DNA"/>
</dbReference>
<dbReference type="HOGENOM" id="CLU_3269049_0_0_9"/>
<evidence type="ECO:0000313" key="2">
    <source>
        <dbReference type="EMBL" id="AFQ42236.1"/>
    </source>
</evidence>
<gene>
    <name evidence="2" type="ordered locus">Desmer_0169</name>
</gene>
<keyword evidence="3" id="KW-1185">Reference proteome</keyword>
<evidence type="ECO:0000313" key="3">
    <source>
        <dbReference type="Proteomes" id="UP000005262"/>
    </source>
</evidence>